<feature type="active site" evidence="6">
    <location>
        <position position="210"/>
    </location>
</feature>
<dbReference type="InterPro" id="IPR016161">
    <property type="entry name" value="Ald_DH/histidinol_DH"/>
</dbReference>
<dbReference type="InterPro" id="IPR016162">
    <property type="entry name" value="Ald_DH_N"/>
</dbReference>
<dbReference type="PANTHER" id="PTHR43570">
    <property type="entry name" value="ALDEHYDE DEHYDROGENASE"/>
    <property type="match status" value="1"/>
</dbReference>
<dbReference type="Gene3D" id="3.40.605.10">
    <property type="entry name" value="Aldehyde Dehydrogenase, Chain A, domain 1"/>
    <property type="match status" value="1"/>
</dbReference>
<evidence type="ECO:0000256" key="3">
    <source>
        <dbReference type="ARBA" id="ARBA00023027"/>
    </source>
</evidence>
<reference evidence="8" key="1">
    <citation type="journal article" date="2013" name="J. Plant Res.">
        <title>Effect of fungi and light on seed germination of three Opuntia species from semiarid lands of central Mexico.</title>
        <authorList>
            <person name="Delgado-Sanchez P."/>
            <person name="Jimenez-Bremont J.F."/>
            <person name="Guerrero-Gonzalez Mde L."/>
            <person name="Flores J."/>
        </authorList>
    </citation>
    <scope>NUCLEOTIDE SEQUENCE</scope>
    <source>
        <tissue evidence="8">Cladode</tissue>
    </source>
</reference>
<dbReference type="SUPFAM" id="SSF53720">
    <property type="entry name" value="ALDH-like"/>
    <property type="match status" value="1"/>
</dbReference>
<dbReference type="FunFam" id="3.40.605.10:FF:000004">
    <property type="entry name" value="Aldehyde dehydrogenase"/>
    <property type="match status" value="1"/>
</dbReference>
<proteinExistence type="inferred from homology"/>
<dbReference type="PANTHER" id="PTHR43570:SF30">
    <property type="entry name" value="ALDEHYDE DEHYDROGENASE"/>
    <property type="match status" value="1"/>
</dbReference>
<dbReference type="FunFam" id="3.40.309.10:FF:000003">
    <property type="entry name" value="Aldehyde dehydrogenase"/>
    <property type="match status" value="1"/>
</dbReference>
<name>A0A7C9CL25_OPUST</name>
<evidence type="ECO:0000256" key="5">
    <source>
        <dbReference type="PIRNR" id="PIRNR036492"/>
    </source>
</evidence>
<reference evidence="8" key="2">
    <citation type="submission" date="2020-07" db="EMBL/GenBank/DDBJ databases">
        <authorList>
            <person name="Vera ALvarez R."/>
            <person name="Arias-Moreno D.M."/>
            <person name="Jimenez-Jacinto V."/>
            <person name="Jimenez-Bremont J.F."/>
            <person name="Swaminathan K."/>
            <person name="Moose S.P."/>
            <person name="Guerrero-Gonzalez M.L."/>
            <person name="Marino-Ramirez L."/>
            <person name="Landsman D."/>
            <person name="Rodriguez-Kessler M."/>
            <person name="Delgado-Sanchez P."/>
        </authorList>
    </citation>
    <scope>NUCLEOTIDE SEQUENCE</scope>
    <source>
        <tissue evidence="8">Cladode</tissue>
    </source>
</reference>
<evidence type="ECO:0000313" key="8">
    <source>
        <dbReference type="EMBL" id="MBA4620302.1"/>
    </source>
</evidence>
<dbReference type="EMBL" id="GISG01030039">
    <property type="protein sequence ID" value="MBA4620302.1"/>
    <property type="molecule type" value="Transcribed_RNA"/>
</dbReference>
<dbReference type="GO" id="GO:0006081">
    <property type="term" value="P:aldehyde metabolic process"/>
    <property type="evidence" value="ECO:0007669"/>
    <property type="project" value="InterPro"/>
</dbReference>
<keyword evidence="2 5" id="KW-0560">Oxidoreductase</keyword>
<protein>
    <recommendedName>
        <fullName evidence="5">Aldehyde dehydrogenase</fullName>
    </recommendedName>
</protein>
<evidence type="ECO:0000256" key="1">
    <source>
        <dbReference type="ARBA" id="ARBA00009986"/>
    </source>
</evidence>
<evidence type="ECO:0000259" key="7">
    <source>
        <dbReference type="Pfam" id="PF00171"/>
    </source>
</evidence>
<dbReference type="Pfam" id="PF00171">
    <property type="entry name" value="Aldedh"/>
    <property type="match status" value="1"/>
</dbReference>
<dbReference type="Gene3D" id="3.40.309.10">
    <property type="entry name" value="Aldehyde Dehydrogenase, Chain A, domain 2"/>
    <property type="match status" value="1"/>
</dbReference>
<accession>A0A7C9CL25</accession>
<dbReference type="PIRSF" id="PIRSF036492">
    <property type="entry name" value="ALDH"/>
    <property type="match status" value="1"/>
</dbReference>
<dbReference type="InterPro" id="IPR015590">
    <property type="entry name" value="Aldehyde_DH_dom"/>
</dbReference>
<keyword evidence="3" id="KW-0520">NAD</keyword>
<feature type="active site" evidence="6">
    <location>
        <position position="249"/>
    </location>
</feature>
<evidence type="ECO:0000256" key="4">
    <source>
        <dbReference type="ARBA" id="ARBA00049194"/>
    </source>
</evidence>
<comment type="catalytic activity">
    <reaction evidence="4">
        <text>an aldehyde + NAD(+) + H2O = a carboxylate + NADH + 2 H(+)</text>
        <dbReference type="Rhea" id="RHEA:16185"/>
        <dbReference type="ChEBI" id="CHEBI:15377"/>
        <dbReference type="ChEBI" id="CHEBI:15378"/>
        <dbReference type="ChEBI" id="CHEBI:17478"/>
        <dbReference type="ChEBI" id="CHEBI:29067"/>
        <dbReference type="ChEBI" id="CHEBI:57540"/>
        <dbReference type="ChEBI" id="CHEBI:57945"/>
        <dbReference type="EC" id="1.2.1.3"/>
    </reaction>
</comment>
<feature type="domain" description="Aldehyde dehydrogenase" evidence="7">
    <location>
        <begin position="2"/>
        <end position="433"/>
    </location>
</feature>
<dbReference type="AlphaFoldDB" id="A0A7C9CL25"/>
<dbReference type="InterPro" id="IPR012394">
    <property type="entry name" value="Aldehyde_DH_NAD(P)"/>
</dbReference>
<dbReference type="InterPro" id="IPR016163">
    <property type="entry name" value="Ald_DH_C"/>
</dbReference>
<dbReference type="GO" id="GO:0004029">
    <property type="term" value="F:aldehyde dehydrogenase (NAD+) activity"/>
    <property type="evidence" value="ECO:0007669"/>
    <property type="project" value="UniProtKB-EC"/>
</dbReference>
<evidence type="ECO:0000256" key="6">
    <source>
        <dbReference type="PIRSR" id="PIRSR036492-1"/>
    </source>
</evidence>
<sequence>MAEVERDVEELRECFRSGKTKEASWRRSQLEGLRKFVSEREDDILRALKLDLGKHPIEAFRDEVGTLLKDINVALDNLASWMRGQKIKLPLPGIGTKVELVAEPLGVVLIISTWNFPFGLSLEPLIGAIAAGCAAVLKPSELAPASAALLADAIPAYVDARAIKIVQGGHDVSDRLLQFKWDKIFFTGSSQVGRIVMTAAAKHLTPVTLELGGKCPAIVDSLPTISWRREIVLKRMIAGKFGTCSGQACIAIDYILVQKEFAQTLVESLKGTIKSMLGEKSKETISRIVNKCHFKRLMNLLDEPGVKKSIVYGGSTDEDKLYIEPTILLDPPIDAAIMKDEIFGPLLPIITLENIEQSIEFINSRPKPLSIYCFTNDDHLMQRLAKETSSGALMSNDAIIQYLGDMLPFGGVGESGFGRYHGKFSFDTFSHEKPVIRRSIFPDFWFRYPPWNDLKLALFRASYAFKYFEVFLLALGLKKPRPFLSKSS</sequence>
<comment type="similarity">
    <text evidence="1 5">Belongs to the aldehyde dehydrogenase family.</text>
</comment>
<evidence type="ECO:0000256" key="2">
    <source>
        <dbReference type="ARBA" id="ARBA00023002"/>
    </source>
</evidence>
<dbReference type="GO" id="GO:0005737">
    <property type="term" value="C:cytoplasm"/>
    <property type="evidence" value="ECO:0007669"/>
    <property type="project" value="TreeGrafter"/>
</dbReference>
<dbReference type="GO" id="GO:0009737">
    <property type="term" value="P:response to abscisic acid"/>
    <property type="evidence" value="ECO:0007669"/>
    <property type="project" value="UniProtKB-ARBA"/>
</dbReference>
<organism evidence="8">
    <name type="scientific">Opuntia streptacantha</name>
    <name type="common">Prickly pear cactus</name>
    <name type="synonym">Opuntia cardona</name>
    <dbReference type="NCBI Taxonomy" id="393608"/>
    <lineage>
        <taxon>Eukaryota</taxon>
        <taxon>Viridiplantae</taxon>
        <taxon>Streptophyta</taxon>
        <taxon>Embryophyta</taxon>
        <taxon>Tracheophyta</taxon>
        <taxon>Spermatophyta</taxon>
        <taxon>Magnoliopsida</taxon>
        <taxon>eudicotyledons</taxon>
        <taxon>Gunneridae</taxon>
        <taxon>Pentapetalae</taxon>
        <taxon>Caryophyllales</taxon>
        <taxon>Cactineae</taxon>
        <taxon>Cactaceae</taxon>
        <taxon>Opuntioideae</taxon>
        <taxon>Opuntia</taxon>
    </lineage>
</organism>